<dbReference type="InterPro" id="IPR008901">
    <property type="entry name" value="ACER"/>
</dbReference>
<feature type="transmembrane region" description="Helical" evidence="9">
    <location>
        <begin position="154"/>
        <end position="176"/>
    </location>
</feature>
<dbReference type="STRING" id="717646.M2NI84"/>
<dbReference type="OMA" id="RIRNEQH"/>
<accession>M2NI84</accession>
<dbReference type="Pfam" id="PF05875">
    <property type="entry name" value="Ceramidase"/>
    <property type="match status" value="1"/>
</dbReference>
<feature type="binding site" evidence="7">
    <location>
        <position position="33"/>
    </location>
    <ligand>
        <name>Ca(2+)</name>
        <dbReference type="ChEBI" id="CHEBI:29108"/>
    </ligand>
</feature>
<dbReference type="GO" id="GO:0046872">
    <property type="term" value="F:metal ion binding"/>
    <property type="evidence" value="ECO:0007669"/>
    <property type="project" value="UniProtKB-KW"/>
</dbReference>
<feature type="transmembrane region" description="Helical" evidence="9">
    <location>
        <begin position="78"/>
        <end position="95"/>
    </location>
</feature>
<dbReference type="GO" id="GO:0016811">
    <property type="term" value="F:hydrolase activity, acting on carbon-nitrogen (but not peptide) bonds, in linear amides"/>
    <property type="evidence" value="ECO:0007669"/>
    <property type="project" value="InterPro"/>
</dbReference>
<reference evidence="10 11" key="1">
    <citation type="journal article" date="2012" name="PLoS Pathog.">
        <title>Diverse lifestyles and strategies of plant pathogenesis encoded in the genomes of eighteen Dothideomycetes fungi.</title>
        <authorList>
            <person name="Ohm R.A."/>
            <person name="Feau N."/>
            <person name="Henrissat B."/>
            <person name="Schoch C.L."/>
            <person name="Horwitz B.A."/>
            <person name="Barry K.W."/>
            <person name="Condon B.J."/>
            <person name="Copeland A.C."/>
            <person name="Dhillon B."/>
            <person name="Glaser F."/>
            <person name="Hesse C.N."/>
            <person name="Kosti I."/>
            <person name="LaButti K."/>
            <person name="Lindquist E.A."/>
            <person name="Lucas S."/>
            <person name="Salamov A.A."/>
            <person name="Bradshaw R.E."/>
            <person name="Ciuffetti L."/>
            <person name="Hamelin R.C."/>
            <person name="Kema G.H.J."/>
            <person name="Lawrence C."/>
            <person name="Scott J.A."/>
            <person name="Spatafora J.W."/>
            <person name="Turgeon B.G."/>
            <person name="de Wit P.J.G.M."/>
            <person name="Zhong S."/>
            <person name="Goodwin S.B."/>
            <person name="Grigoriev I.V."/>
        </authorList>
    </citation>
    <scope>NUCLEOTIDE SEQUENCE [LARGE SCALE GENOMIC DNA]</scope>
    <source>
        <strain evidence="10 11">UAMH 10762</strain>
    </source>
</reference>
<comment type="cofactor">
    <cofactor evidence="8">
        <name>Zn(2+)</name>
        <dbReference type="ChEBI" id="CHEBI:29105"/>
    </cofactor>
</comment>
<evidence type="ECO:0000256" key="8">
    <source>
        <dbReference type="PIRSR" id="PIRSR608901-2"/>
    </source>
</evidence>
<protein>
    <submittedName>
        <fullName evidence="10">Uncharacterized protein</fullName>
    </submittedName>
</protein>
<feature type="binding site" evidence="8">
    <location>
        <position position="235"/>
    </location>
    <ligand>
        <name>Zn(2+)</name>
        <dbReference type="ChEBI" id="CHEBI:29105"/>
        <note>catalytic</note>
    </ligand>
</feature>
<feature type="transmembrane region" description="Helical" evidence="9">
    <location>
        <begin position="238"/>
        <end position="257"/>
    </location>
</feature>
<keyword evidence="3 9" id="KW-0812">Transmembrane</keyword>
<dbReference type="eggNOG" id="KOG2329">
    <property type="taxonomic scope" value="Eukaryota"/>
</dbReference>
<evidence type="ECO:0000256" key="4">
    <source>
        <dbReference type="ARBA" id="ARBA00022801"/>
    </source>
</evidence>
<dbReference type="RefSeq" id="XP_007673559.1">
    <property type="nucleotide sequence ID" value="XM_007675369.1"/>
</dbReference>
<dbReference type="PANTHER" id="PTHR46187:SF1">
    <property type="entry name" value="ALKALINE PHYTOCERAMIDASE"/>
    <property type="match status" value="1"/>
</dbReference>
<dbReference type="HOGENOM" id="CLU_063293_1_0_1"/>
<dbReference type="KEGG" id="bcom:BAUCODRAFT_31353"/>
<feature type="transmembrane region" description="Helical" evidence="9">
    <location>
        <begin position="131"/>
        <end position="148"/>
    </location>
</feature>
<evidence type="ECO:0000256" key="5">
    <source>
        <dbReference type="ARBA" id="ARBA00022989"/>
    </source>
</evidence>
<dbReference type="Proteomes" id="UP000011761">
    <property type="component" value="Unassembled WGS sequence"/>
</dbReference>
<evidence type="ECO:0000313" key="11">
    <source>
        <dbReference type="Proteomes" id="UP000011761"/>
    </source>
</evidence>
<keyword evidence="7" id="KW-0479">Metal-binding</keyword>
<organism evidence="10 11">
    <name type="scientific">Baudoinia panamericana (strain UAMH 10762)</name>
    <name type="common">Angels' share fungus</name>
    <name type="synonym">Baudoinia compniacensis (strain UAMH 10762)</name>
    <dbReference type="NCBI Taxonomy" id="717646"/>
    <lineage>
        <taxon>Eukaryota</taxon>
        <taxon>Fungi</taxon>
        <taxon>Dikarya</taxon>
        <taxon>Ascomycota</taxon>
        <taxon>Pezizomycotina</taxon>
        <taxon>Dothideomycetes</taxon>
        <taxon>Dothideomycetidae</taxon>
        <taxon>Mycosphaerellales</taxon>
        <taxon>Teratosphaeriaceae</taxon>
        <taxon>Baudoinia</taxon>
    </lineage>
</organism>
<comment type="subcellular location">
    <subcellularLocation>
        <location evidence="1">Membrane</location>
        <topology evidence="1">Multi-pass membrane protein</topology>
    </subcellularLocation>
</comment>
<dbReference type="GO" id="GO:0046513">
    <property type="term" value="P:ceramide biosynthetic process"/>
    <property type="evidence" value="ECO:0007669"/>
    <property type="project" value="TreeGrafter"/>
</dbReference>
<evidence type="ECO:0000256" key="9">
    <source>
        <dbReference type="SAM" id="Phobius"/>
    </source>
</evidence>
<name>M2NI84_BAUPA</name>
<feature type="binding site" evidence="7">
    <location>
        <position position="44"/>
    </location>
    <ligand>
        <name>Ca(2+)</name>
        <dbReference type="ChEBI" id="CHEBI:29108"/>
    </ligand>
</feature>
<feature type="transmembrane region" description="Helical" evidence="9">
    <location>
        <begin position="197"/>
        <end position="218"/>
    </location>
</feature>
<keyword evidence="4" id="KW-0378">Hydrolase</keyword>
<dbReference type="GO" id="GO:0046514">
    <property type="term" value="P:ceramide catabolic process"/>
    <property type="evidence" value="ECO:0007669"/>
    <property type="project" value="TreeGrafter"/>
</dbReference>
<gene>
    <name evidence="10" type="ORF">BAUCODRAFT_31353</name>
</gene>
<proteinExistence type="inferred from homology"/>
<keyword evidence="5 9" id="KW-1133">Transmembrane helix</keyword>
<evidence type="ECO:0000256" key="3">
    <source>
        <dbReference type="ARBA" id="ARBA00022692"/>
    </source>
</evidence>
<dbReference type="GeneID" id="19111452"/>
<keyword evidence="8" id="KW-0862">Zinc</keyword>
<dbReference type="GO" id="GO:0005789">
    <property type="term" value="C:endoplasmic reticulum membrane"/>
    <property type="evidence" value="ECO:0007669"/>
    <property type="project" value="TreeGrafter"/>
</dbReference>
<dbReference type="AlphaFoldDB" id="M2NI84"/>
<evidence type="ECO:0000256" key="6">
    <source>
        <dbReference type="ARBA" id="ARBA00023136"/>
    </source>
</evidence>
<evidence type="ECO:0000313" key="10">
    <source>
        <dbReference type="EMBL" id="EMC99069.1"/>
    </source>
</evidence>
<keyword evidence="11" id="KW-1185">Reference proteome</keyword>
<comment type="similarity">
    <text evidence="2">Belongs to the alkaline ceramidase family.</text>
</comment>
<feature type="binding site" evidence="8">
    <location>
        <position position="94"/>
    </location>
    <ligand>
        <name>Zn(2+)</name>
        <dbReference type="ChEBI" id="CHEBI:29105"/>
        <note>catalytic</note>
    </ligand>
</feature>
<evidence type="ECO:0000256" key="2">
    <source>
        <dbReference type="ARBA" id="ARBA00009780"/>
    </source>
</evidence>
<keyword evidence="7" id="KW-0106">Calcium</keyword>
<evidence type="ECO:0000256" key="7">
    <source>
        <dbReference type="PIRSR" id="PIRSR608901-1"/>
    </source>
</evidence>
<feature type="transmembrane region" description="Helical" evidence="9">
    <location>
        <begin position="107"/>
        <end position="124"/>
    </location>
</feature>
<keyword evidence="6 9" id="KW-0472">Membrane</keyword>
<dbReference type="PANTHER" id="PTHR46187">
    <property type="entry name" value="ALKALINE CERAMIDASE 3"/>
    <property type="match status" value="1"/>
</dbReference>
<sequence>MPAGGVWDLSSPSNLTEALPFWGTPTAAVNFCEEDYVITKFVAEFFNTLTSLAYIAYGIHGIRRYKRQDVSLFSTPNLSYWALICVGIFSGLYHTTLKYHTQMSDELSMHLAMGSVLLQIFTFNEPPAIQRRNTAIILGVLIPFVIYHCLTDEFVAHVVLFFCMCWIVGFRTRWIIKTRIRNEQHRKKVGGMLTRATWTALVGYGIWNIDVNFCPAVTRLKQQVGMPWAVLLELHGYWHILTAIAAYMFMAIIEFLLSPEEVESRGVGFAWPARKVLRDIAPPKVAEKLANGDANGHVKTQ</sequence>
<dbReference type="EMBL" id="KB445552">
    <property type="protein sequence ID" value="EMC99069.1"/>
    <property type="molecule type" value="Genomic_DNA"/>
</dbReference>
<dbReference type="OrthoDB" id="187171at2759"/>
<evidence type="ECO:0000256" key="1">
    <source>
        <dbReference type="ARBA" id="ARBA00004141"/>
    </source>
</evidence>
<feature type="transmembrane region" description="Helical" evidence="9">
    <location>
        <begin position="37"/>
        <end position="57"/>
    </location>
</feature>
<feature type="binding site" evidence="8">
    <location>
        <position position="239"/>
    </location>
    <ligand>
        <name>Zn(2+)</name>
        <dbReference type="ChEBI" id="CHEBI:29105"/>
        <note>catalytic</note>
    </ligand>
</feature>